<evidence type="ECO:0000256" key="8">
    <source>
        <dbReference type="ARBA" id="ARBA00048988"/>
    </source>
</evidence>
<dbReference type="Proteomes" id="UP000530514">
    <property type="component" value="Unassembled WGS sequence"/>
</dbReference>
<evidence type="ECO:0000259" key="11">
    <source>
        <dbReference type="PROSITE" id="PS51198"/>
    </source>
</evidence>
<evidence type="ECO:0000256" key="7">
    <source>
        <dbReference type="ARBA" id="ARBA00034808"/>
    </source>
</evidence>
<keyword evidence="3 9" id="KW-0347">Helicase</keyword>
<evidence type="ECO:0000256" key="9">
    <source>
        <dbReference type="PROSITE-ProRule" id="PRU00560"/>
    </source>
</evidence>
<keyword evidence="1 9" id="KW-0547">Nucleotide-binding</keyword>
<sequence>MDTPFNEEKKKLADVLKKVEQQQKTLDGIPRYYGKDPVEQALDAQRQKQRQNLDIAKKEPYFGRLDFQEQQTSRVVPIYIGKVGLQDEDTGDLLVVDWRAPVSSMFYSFSGQSDRAYYDSPDGRIEGTVHLKRNIAIRNQQLERVVDSYVRGSENVNVTDEFLLYRLEENKDHRLRDIVSTIQYEQDQIIRAERNWAIIIQGVPGSGKTTVALHRLAYLLYRYQEKIRPEKMIIFAPNQMFIDYISDVLPELGVGDVKQTTFADWALEQLEEQVELRSQDERLEWWFEQRTEGTKGSEVARFKGSIRFMQLVEKRLDEYEASFVPDRPFVAWENKHLPAEEIQKWFYEEYRHEPLMKRKERVMARIKRWLETEYKEIRHLDPRREIKKKASAQLRSFMKTWPNHTPLKWYQQLLRSLPAEYGMVAGKKKEIEWEDLAPLVAIKHRFFGLDAKEVYDHIVLDEAQDVSPYQLAILKKHCRGNSFTILGDLLQNIYSFRGITEWRELAEVFDQDQVRKFELNTSYRSTMEIIRFANQIVSKYAGDVALAKPVYRSGEPVRVIHAGREERMEKLLQLLRQTFAKVQSLAIIMRTEEESRKIYEQLLANGWQPNLILSGQTEYRGGLSILPVYLSKGMEFDAVVMMDLDDQHYPDDELNAKLLFVGCTRALHQLYLLCNDPCSPLIGRSLADAVQEGAVEGLLSSVD</sequence>
<keyword evidence="4 9" id="KW-0067">ATP-binding</keyword>
<evidence type="ECO:0000313" key="13">
    <source>
        <dbReference type="Proteomes" id="UP000530514"/>
    </source>
</evidence>
<evidence type="ECO:0000313" key="12">
    <source>
        <dbReference type="EMBL" id="MBA4542281.1"/>
    </source>
</evidence>
<evidence type="ECO:0000256" key="6">
    <source>
        <dbReference type="ARBA" id="ARBA00034617"/>
    </source>
</evidence>
<comment type="catalytic activity">
    <reaction evidence="6">
        <text>Couples ATP hydrolysis with the unwinding of duplex DNA by translocating in the 3'-5' direction.</text>
        <dbReference type="EC" id="5.6.2.4"/>
    </reaction>
</comment>
<dbReference type="InterPro" id="IPR000212">
    <property type="entry name" value="DNA_helicase_UvrD/REP"/>
</dbReference>
<dbReference type="AlphaFoldDB" id="A0A7W2AH40"/>
<dbReference type="Pfam" id="PF13538">
    <property type="entry name" value="UvrD_C_2"/>
    <property type="match status" value="1"/>
</dbReference>
<evidence type="ECO:0000256" key="10">
    <source>
        <dbReference type="SAM" id="Coils"/>
    </source>
</evidence>
<dbReference type="InterPro" id="IPR027785">
    <property type="entry name" value="UvrD-like_helicase_C"/>
</dbReference>
<dbReference type="SUPFAM" id="SSF52540">
    <property type="entry name" value="P-loop containing nucleoside triphosphate hydrolases"/>
    <property type="match status" value="1"/>
</dbReference>
<organism evidence="12 13">
    <name type="scientific">Thermoactinomyces daqus</name>
    <dbReference type="NCBI Taxonomy" id="1329516"/>
    <lineage>
        <taxon>Bacteria</taxon>
        <taxon>Bacillati</taxon>
        <taxon>Bacillota</taxon>
        <taxon>Bacilli</taxon>
        <taxon>Bacillales</taxon>
        <taxon>Thermoactinomycetaceae</taxon>
        <taxon>Thermoactinomyces</taxon>
    </lineage>
</organism>
<dbReference type="Gene3D" id="3.40.50.300">
    <property type="entry name" value="P-loop containing nucleotide triphosphate hydrolases"/>
    <property type="match status" value="3"/>
</dbReference>
<keyword evidence="10" id="KW-0175">Coiled coil</keyword>
<dbReference type="GO" id="GO:0005524">
    <property type="term" value="F:ATP binding"/>
    <property type="evidence" value="ECO:0007669"/>
    <property type="project" value="UniProtKB-UniRule"/>
</dbReference>
<evidence type="ECO:0000256" key="2">
    <source>
        <dbReference type="ARBA" id="ARBA00022801"/>
    </source>
</evidence>
<feature type="coiled-coil region" evidence="10">
    <location>
        <begin position="5"/>
        <end position="59"/>
    </location>
</feature>
<reference evidence="12 13" key="1">
    <citation type="submission" date="2020-07" db="EMBL/GenBank/DDBJ databases">
        <authorList>
            <person name="Feng H."/>
        </authorList>
    </citation>
    <scope>NUCLEOTIDE SEQUENCE [LARGE SCALE GENOMIC DNA]</scope>
    <source>
        <strain evidence="13">s-11</strain>
    </source>
</reference>
<dbReference type="InterPro" id="IPR014016">
    <property type="entry name" value="UvrD-like_ATP-bd"/>
</dbReference>
<keyword evidence="2 9" id="KW-0378">Hydrolase</keyword>
<comment type="caution">
    <text evidence="12">The sequence shown here is derived from an EMBL/GenBank/DDBJ whole genome shotgun (WGS) entry which is preliminary data.</text>
</comment>
<dbReference type="Pfam" id="PF00580">
    <property type="entry name" value="UvrD-helicase"/>
    <property type="match status" value="1"/>
</dbReference>
<dbReference type="GO" id="GO:0005829">
    <property type="term" value="C:cytosol"/>
    <property type="evidence" value="ECO:0007669"/>
    <property type="project" value="TreeGrafter"/>
</dbReference>
<dbReference type="PROSITE" id="PS51198">
    <property type="entry name" value="UVRD_HELICASE_ATP_BIND"/>
    <property type="match status" value="1"/>
</dbReference>
<evidence type="ECO:0000256" key="5">
    <source>
        <dbReference type="ARBA" id="ARBA00023235"/>
    </source>
</evidence>
<proteinExistence type="predicted"/>
<keyword evidence="13" id="KW-1185">Reference proteome</keyword>
<evidence type="ECO:0000256" key="3">
    <source>
        <dbReference type="ARBA" id="ARBA00022806"/>
    </source>
</evidence>
<dbReference type="PANTHER" id="PTHR11070:SF17">
    <property type="entry name" value="DNA HELICASE IV"/>
    <property type="match status" value="1"/>
</dbReference>
<dbReference type="Pfam" id="PF13361">
    <property type="entry name" value="UvrD_C"/>
    <property type="match status" value="1"/>
</dbReference>
<evidence type="ECO:0000256" key="1">
    <source>
        <dbReference type="ARBA" id="ARBA00022741"/>
    </source>
</evidence>
<dbReference type="PANTHER" id="PTHR11070">
    <property type="entry name" value="UVRD / RECB / PCRA DNA HELICASE FAMILY MEMBER"/>
    <property type="match status" value="1"/>
</dbReference>
<dbReference type="EC" id="5.6.2.4" evidence="7"/>
<keyword evidence="5" id="KW-0413">Isomerase</keyword>
<feature type="domain" description="UvrD-like helicase ATP-binding" evidence="11">
    <location>
        <begin position="181"/>
        <end position="526"/>
    </location>
</feature>
<dbReference type="GO" id="GO:0003677">
    <property type="term" value="F:DNA binding"/>
    <property type="evidence" value="ECO:0007669"/>
    <property type="project" value="InterPro"/>
</dbReference>
<dbReference type="GO" id="GO:0043138">
    <property type="term" value="F:3'-5' DNA helicase activity"/>
    <property type="evidence" value="ECO:0007669"/>
    <property type="project" value="UniProtKB-EC"/>
</dbReference>
<gene>
    <name evidence="12" type="ORF">H1164_05115</name>
</gene>
<dbReference type="EMBL" id="JACEIP010000005">
    <property type="protein sequence ID" value="MBA4542281.1"/>
    <property type="molecule type" value="Genomic_DNA"/>
</dbReference>
<dbReference type="GO" id="GO:0000725">
    <property type="term" value="P:recombinational repair"/>
    <property type="evidence" value="ECO:0007669"/>
    <property type="project" value="TreeGrafter"/>
</dbReference>
<dbReference type="GO" id="GO:0016787">
    <property type="term" value="F:hydrolase activity"/>
    <property type="evidence" value="ECO:0007669"/>
    <property type="project" value="UniProtKB-UniRule"/>
</dbReference>
<comment type="catalytic activity">
    <reaction evidence="8">
        <text>ATP + H2O = ADP + phosphate + H(+)</text>
        <dbReference type="Rhea" id="RHEA:13065"/>
        <dbReference type="ChEBI" id="CHEBI:15377"/>
        <dbReference type="ChEBI" id="CHEBI:15378"/>
        <dbReference type="ChEBI" id="CHEBI:30616"/>
        <dbReference type="ChEBI" id="CHEBI:43474"/>
        <dbReference type="ChEBI" id="CHEBI:456216"/>
        <dbReference type="EC" id="5.6.2.4"/>
    </reaction>
</comment>
<protein>
    <recommendedName>
        <fullName evidence="7">DNA 3'-5' helicase</fullName>
        <ecNumber evidence="7">5.6.2.4</ecNumber>
    </recommendedName>
</protein>
<evidence type="ECO:0000256" key="4">
    <source>
        <dbReference type="ARBA" id="ARBA00022840"/>
    </source>
</evidence>
<dbReference type="InterPro" id="IPR027417">
    <property type="entry name" value="P-loop_NTPase"/>
</dbReference>
<dbReference type="InterPro" id="IPR014017">
    <property type="entry name" value="DNA_helicase_UvrD-like_C"/>
</dbReference>
<name>A0A7W2AH40_9BACL</name>
<accession>A0A7W2AH40</accession>
<feature type="binding site" evidence="9">
    <location>
        <begin position="202"/>
        <end position="209"/>
    </location>
    <ligand>
        <name>ATP</name>
        <dbReference type="ChEBI" id="CHEBI:30616"/>
    </ligand>
</feature>